<proteinExistence type="predicted"/>
<evidence type="ECO:0000313" key="1">
    <source>
        <dbReference type="EMBL" id="MED6255765.1"/>
    </source>
</evidence>
<evidence type="ECO:0008006" key="3">
    <source>
        <dbReference type="Google" id="ProtNLM"/>
    </source>
</evidence>
<sequence length="116" mass="13121">MNDKNILFHALTFLALPVQQNHPNVFFPTQPNFNTTNRRRNSLQLKLRFLLRIEGNSPSSCCSGCRSHCSGESPAANTHTPFRFHFISIRTEPCQDIAGNMRTGHVLTPFSHLKAD</sequence>
<organism evidence="1 2">
    <name type="scientific">Ataeniobius toweri</name>
    <dbReference type="NCBI Taxonomy" id="208326"/>
    <lineage>
        <taxon>Eukaryota</taxon>
        <taxon>Metazoa</taxon>
        <taxon>Chordata</taxon>
        <taxon>Craniata</taxon>
        <taxon>Vertebrata</taxon>
        <taxon>Euteleostomi</taxon>
        <taxon>Actinopterygii</taxon>
        <taxon>Neopterygii</taxon>
        <taxon>Teleostei</taxon>
        <taxon>Neoteleostei</taxon>
        <taxon>Acanthomorphata</taxon>
        <taxon>Ovalentaria</taxon>
        <taxon>Atherinomorphae</taxon>
        <taxon>Cyprinodontiformes</taxon>
        <taxon>Goodeidae</taxon>
        <taxon>Ataeniobius</taxon>
    </lineage>
</organism>
<accession>A0ABU7C1L4</accession>
<reference evidence="1 2" key="1">
    <citation type="submission" date="2021-07" db="EMBL/GenBank/DDBJ databases">
        <authorList>
            <person name="Palmer J.M."/>
        </authorList>
    </citation>
    <scope>NUCLEOTIDE SEQUENCE [LARGE SCALE GENOMIC DNA]</scope>
    <source>
        <strain evidence="1 2">AT_MEX2019</strain>
        <tissue evidence="1">Muscle</tissue>
    </source>
</reference>
<dbReference type="EMBL" id="JAHUTI010071900">
    <property type="protein sequence ID" value="MED6255765.1"/>
    <property type="molecule type" value="Genomic_DNA"/>
</dbReference>
<name>A0ABU7C1L4_9TELE</name>
<dbReference type="Proteomes" id="UP001345963">
    <property type="component" value="Unassembled WGS sequence"/>
</dbReference>
<keyword evidence="2" id="KW-1185">Reference proteome</keyword>
<evidence type="ECO:0000313" key="2">
    <source>
        <dbReference type="Proteomes" id="UP001345963"/>
    </source>
</evidence>
<protein>
    <recommendedName>
        <fullName evidence="3">Secreted protein</fullName>
    </recommendedName>
</protein>
<gene>
    <name evidence="1" type="ORF">ATANTOWER_014718</name>
</gene>
<comment type="caution">
    <text evidence="1">The sequence shown here is derived from an EMBL/GenBank/DDBJ whole genome shotgun (WGS) entry which is preliminary data.</text>
</comment>